<dbReference type="PRINTS" id="PR00039">
    <property type="entry name" value="HTHLYSR"/>
</dbReference>
<name>R4K1A8_CLOPA</name>
<proteinExistence type="inferred from homology"/>
<dbReference type="PATRIC" id="fig|86416.3.peg.1377"/>
<reference evidence="6 7" key="1">
    <citation type="submission" date="2012-01" db="EMBL/GenBank/DDBJ databases">
        <title>Complete sequence of chromosome of Clostridium pasteurianum BC1.</title>
        <authorList>
            <consortium name="US DOE Joint Genome Institute"/>
            <person name="Lucas S."/>
            <person name="Han J."/>
            <person name="Lapidus A."/>
            <person name="Cheng J.-F."/>
            <person name="Goodwin L."/>
            <person name="Pitluck S."/>
            <person name="Peters L."/>
            <person name="Mikhailova N."/>
            <person name="Teshima H."/>
            <person name="Detter J.C."/>
            <person name="Han C."/>
            <person name="Tapia R."/>
            <person name="Land M."/>
            <person name="Hauser L."/>
            <person name="Kyrpides N."/>
            <person name="Ivanova N."/>
            <person name="Pagani I."/>
            <person name="Dunn J."/>
            <person name="Taghavi S."/>
            <person name="Francis A."/>
            <person name="van der Lelie D."/>
            <person name="Woyke T."/>
        </authorList>
    </citation>
    <scope>NUCLEOTIDE SEQUENCE [LARGE SCALE GENOMIC DNA]</scope>
    <source>
        <strain evidence="6 7">BC1</strain>
    </source>
</reference>
<dbReference type="Gene3D" id="1.10.10.10">
    <property type="entry name" value="Winged helix-like DNA-binding domain superfamily/Winged helix DNA-binding domain"/>
    <property type="match status" value="1"/>
</dbReference>
<keyword evidence="3" id="KW-0238">DNA-binding</keyword>
<keyword evidence="7" id="KW-1185">Reference proteome</keyword>
<evidence type="ECO:0000256" key="2">
    <source>
        <dbReference type="ARBA" id="ARBA00023015"/>
    </source>
</evidence>
<keyword evidence="2" id="KW-0805">Transcription regulation</keyword>
<dbReference type="KEGG" id="cpas:Clopa_1379"/>
<comment type="similarity">
    <text evidence="1">Belongs to the LysR transcriptional regulatory family.</text>
</comment>
<dbReference type="InterPro" id="IPR036390">
    <property type="entry name" value="WH_DNA-bd_sf"/>
</dbReference>
<keyword evidence="4" id="KW-0804">Transcription</keyword>
<dbReference type="InterPro" id="IPR036388">
    <property type="entry name" value="WH-like_DNA-bd_sf"/>
</dbReference>
<protein>
    <submittedName>
        <fullName evidence="6">Transcriptional regulator</fullName>
    </submittedName>
</protein>
<accession>R4K1A8</accession>
<dbReference type="RefSeq" id="WP_015614680.1">
    <property type="nucleotide sequence ID" value="NC_021182.1"/>
</dbReference>
<dbReference type="GO" id="GO:0000976">
    <property type="term" value="F:transcription cis-regulatory region binding"/>
    <property type="evidence" value="ECO:0007669"/>
    <property type="project" value="TreeGrafter"/>
</dbReference>
<dbReference type="Gene3D" id="3.40.190.290">
    <property type="match status" value="1"/>
</dbReference>
<dbReference type="Pfam" id="PF00126">
    <property type="entry name" value="HTH_1"/>
    <property type="match status" value="1"/>
</dbReference>
<dbReference type="STRING" id="86416.Clopa_1379"/>
<dbReference type="OrthoDB" id="119203at2"/>
<gene>
    <name evidence="6" type="ORF">Clopa_1379</name>
</gene>
<evidence type="ECO:0000313" key="6">
    <source>
        <dbReference type="EMBL" id="AGK96358.1"/>
    </source>
</evidence>
<dbReference type="HOGENOM" id="CLU_039613_6_1_9"/>
<dbReference type="InterPro" id="IPR000847">
    <property type="entry name" value="LysR_HTH_N"/>
</dbReference>
<dbReference type="Pfam" id="PF03466">
    <property type="entry name" value="LysR_substrate"/>
    <property type="match status" value="1"/>
</dbReference>
<evidence type="ECO:0000313" key="7">
    <source>
        <dbReference type="Proteomes" id="UP000013523"/>
    </source>
</evidence>
<evidence type="ECO:0000256" key="4">
    <source>
        <dbReference type="ARBA" id="ARBA00023163"/>
    </source>
</evidence>
<evidence type="ECO:0000256" key="3">
    <source>
        <dbReference type="ARBA" id="ARBA00023125"/>
    </source>
</evidence>
<dbReference type="PROSITE" id="PS50931">
    <property type="entry name" value="HTH_LYSR"/>
    <property type="match status" value="1"/>
</dbReference>
<dbReference type="EMBL" id="CP003261">
    <property type="protein sequence ID" value="AGK96358.1"/>
    <property type="molecule type" value="Genomic_DNA"/>
</dbReference>
<dbReference type="GO" id="GO:0003700">
    <property type="term" value="F:DNA-binding transcription factor activity"/>
    <property type="evidence" value="ECO:0007669"/>
    <property type="project" value="InterPro"/>
</dbReference>
<evidence type="ECO:0000256" key="1">
    <source>
        <dbReference type="ARBA" id="ARBA00009437"/>
    </source>
</evidence>
<feature type="domain" description="HTH lysR-type" evidence="5">
    <location>
        <begin position="1"/>
        <end position="58"/>
    </location>
</feature>
<dbReference type="PANTHER" id="PTHR30126">
    <property type="entry name" value="HTH-TYPE TRANSCRIPTIONAL REGULATOR"/>
    <property type="match status" value="1"/>
</dbReference>
<sequence>MDNKQLKIFLTIARLQSFTLTAQNLNYAQSTVTTKIKLLEKELGVRLFERLGHCITLTPQGKRLLPFAEQILKLSNDAKGAISNSDLISGTLSIGAVESLCVMWLPKILKEYRLRYPNVEIALKFGNCTDFFRFLKENTIDVAFFLEKKIREEDFITEIEFPEPLALLSLPEHPLAQKESVFPEDLAGESLILTETGCSYRALFENILTQYGIKPRSVIETGNVQSIKQLAMSGLGITLLPLVAVEEECIQQRLIKLNWKGPAFEILTQVIYHKNKWISAPLKAFIELIHEMKL</sequence>
<dbReference type="eggNOG" id="COG0583">
    <property type="taxonomic scope" value="Bacteria"/>
</dbReference>
<dbReference type="FunFam" id="1.10.10.10:FF:000001">
    <property type="entry name" value="LysR family transcriptional regulator"/>
    <property type="match status" value="1"/>
</dbReference>
<dbReference type="InterPro" id="IPR005119">
    <property type="entry name" value="LysR_subst-bd"/>
</dbReference>
<dbReference type="AlphaFoldDB" id="R4K1A8"/>
<dbReference type="Proteomes" id="UP000013523">
    <property type="component" value="Chromosome"/>
</dbReference>
<dbReference type="CDD" id="cd05466">
    <property type="entry name" value="PBP2_LTTR_substrate"/>
    <property type="match status" value="1"/>
</dbReference>
<dbReference type="SUPFAM" id="SSF53850">
    <property type="entry name" value="Periplasmic binding protein-like II"/>
    <property type="match status" value="1"/>
</dbReference>
<organism evidence="6 7">
    <name type="scientific">Clostridium pasteurianum BC1</name>
    <dbReference type="NCBI Taxonomy" id="86416"/>
    <lineage>
        <taxon>Bacteria</taxon>
        <taxon>Bacillati</taxon>
        <taxon>Bacillota</taxon>
        <taxon>Clostridia</taxon>
        <taxon>Eubacteriales</taxon>
        <taxon>Clostridiaceae</taxon>
        <taxon>Clostridium</taxon>
    </lineage>
</organism>
<evidence type="ECO:0000259" key="5">
    <source>
        <dbReference type="PROSITE" id="PS50931"/>
    </source>
</evidence>
<dbReference type="SUPFAM" id="SSF46785">
    <property type="entry name" value="Winged helix' DNA-binding domain"/>
    <property type="match status" value="1"/>
</dbReference>
<dbReference type="PANTHER" id="PTHR30126:SF100">
    <property type="entry name" value="LYSR-FAMILY TRANSCRIPTIONAL REGULATOR"/>
    <property type="match status" value="1"/>
</dbReference>